<evidence type="ECO:0000313" key="3">
    <source>
        <dbReference type="Proteomes" id="UP000584670"/>
    </source>
</evidence>
<keyword evidence="1" id="KW-0812">Transmembrane</keyword>
<evidence type="ECO:0000256" key="1">
    <source>
        <dbReference type="SAM" id="Phobius"/>
    </source>
</evidence>
<accession>A0A7X1MDH5</accession>
<organism evidence="2 3">
    <name type="scientific">Streptomyces cupreus</name>
    <dbReference type="NCBI Taxonomy" id="2759956"/>
    <lineage>
        <taxon>Bacteria</taxon>
        <taxon>Bacillati</taxon>
        <taxon>Actinomycetota</taxon>
        <taxon>Actinomycetes</taxon>
        <taxon>Kitasatosporales</taxon>
        <taxon>Streptomycetaceae</taxon>
        <taxon>Streptomyces</taxon>
    </lineage>
</organism>
<keyword evidence="1" id="KW-1133">Transmembrane helix</keyword>
<keyword evidence="3" id="KW-1185">Reference proteome</keyword>
<proteinExistence type="predicted"/>
<evidence type="ECO:0000313" key="2">
    <source>
        <dbReference type="EMBL" id="MBC2906966.1"/>
    </source>
</evidence>
<comment type="caution">
    <text evidence="2">The sequence shown here is derived from an EMBL/GenBank/DDBJ whole genome shotgun (WGS) entry which is preliminary data.</text>
</comment>
<dbReference type="Proteomes" id="UP000584670">
    <property type="component" value="Unassembled WGS sequence"/>
</dbReference>
<feature type="transmembrane region" description="Helical" evidence="1">
    <location>
        <begin position="49"/>
        <end position="71"/>
    </location>
</feature>
<dbReference type="RefSeq" id="WP_186286930.1">
    <property type="nucleotide sequence ID" value="NZ_JACMSF010000063.1"/>
</dbReference>
<keyword evidence="1" id="KW-0472">Membrane</keyword>
<protein>
    <submittedName>
        <fullName evidence="2">Uncharacterized protein</fullName>
    </submittedName>
</protein>
<reference evidence="2 3" key="1">
    <citation type="submission" date="2020-08" db="EMBL/GenBank/DDBJ databases">
        <title>Streptomyces sp. PSKA01 genome sequencing and assembly.</title>
        <authorList>
            <person name="Mandal S."/>
            <person name="Maiti P.K."/>
            <person name="Das P."/>
        </authorList>
    </citation>
    <scope>NUCLEOTIDE SEQUENCE [LARGE SCALE GENOMIC DNA]</scope>
    <source>
        <strain evidence="2 3">PSKA01</strain>
    </source>
</reference>
<sequence length="279" mass="29512">MSADRETNLDMTHRDIALLLAEAADEVEIGIAPTQSVIRGGRRRRARRWAVAAATALVIAGTSGAVAVAGLPGGGDQGQVATQPSPSEERDLSAPYRTTLATGTDEGKEWSVFVDVWPTPRNEAEADTVWNALTEAHGTPPDAKVPSDLIGTVTYFVKRSYGGETSGVMENRIPATESMLGSDLQTAAIPLVPDTDGPQRLVIGQVAKTAQGVVCEWKDGTSTEVGRAGKGEEVSTDEELIRSAEGSPVDWFVCLAPKDTSHKEVLVRVLPLPEGAQKS</sequence>
<dbReference type="AlphaFoldDB" id="A0A7X1MDH5"/>
<gene>
    <name evidence="2" type="ORF">H4N64_36725</name>
</gene>
<dbReference type="EMBL" id="JACMSF010000063">
    <property type="protein sequence ID" value="MBC2906966.1"/>
    <property type="molecule type" value="Genomic_DNA"/>
</dbReference>
<name>A0A7X1MDH5_9ACTN</name>